<keyword evidence="2" id="KW-0732">Signal</keyword>
<gene>
    <name evidence="3" type="ORF">BDY17DRAFT_72623</name>
</gene>
<keyword evidence="4" id="KW-1185">Reference proteome</keyword>
<dbReference type="AlphaFoldDB" id="A0A6A6Q2D5"/>
<evidence type="ECO:0008006" key="5">
    <source>
        <dbReference type="Google" id="ProtNLM"/>
    </source>
</evidence>
<accession>A0A6A6Q2D5</accession>
<name>A0A6A6Q2D5_9PEZI</name>
<evidence type="ECO:0000313" key="4">
    <source>
        <dbReference type="Proteomes" id="UP000799767"/>
    </source>
</evidence>
<proteinExistence type="predicted"/>
<dbReference type="Proteomes" id="UP000799767">
    <property type="component" value="Unassembled WGS sequence"/>
</dbReference>
<sequence length="212" mass="23174">MKLILLCLTLCATAQAVPVLVSPWSVPDPKHGKADPAVGSKEVTHFPPEDDAESISSHYMTSQASTPTTDTEPECEQDPELMEILGHVDDILASDLPADEQVPFILDAILHHTESLQQHAWYLGDVENDVDKAPAHASSSSPEKMQRMFRAILERTEDSIALDRIRAILSETNSLHKKINKILAEIADDLGLTVDVGWSDGAQVPLTIADHD</sequence>
<feature type="region of interest" description="Disordered" evidence="1">
    <location>
        <begin position="31"/>
        <end position="74"/>
    </location>
</feature>
<reference evidence="3" key="1">
    <citation type="journal article" date="2020" name="Stud. Mycol.">
        <title>101 Dothideomycetes genomes: a test case for predicting lifestyles and emergence of pathogens.</title>
        <authorList>
            <person name="Haridas S."/>
            <person name="Albert R."/>
            <person name="Binder M."/>
            <person name="Bloem J."/>
            <person name="Labutti K."/>
            <person name="Salamov A."/>
            <person name="Andreopoulos B."/>
            <person name="Baker S."/>
            <person name="Barry K."/>
            <person name="Bills G."/>
            <person name="Bluhm B."/>
            <person name="Cannon C."/>
            <person name="Castanera R."/>
            <person name="Culley D."/>
            <person name="Daum C."/>
            <person name="Ezra D."/>
            <person name="Gonzalez J."/>
            <person name="Henrissat B."/>
            <person name="Kuo A."/>
            <person name="Liang C."/>
            <person name="Lipzen A."/>
            <person name="Lutzoni F."/>
            <person name="Magnuson J."/>
            <person name="Mondo S."/>
            <person name="Nolan M."/>
            <person name="Ohm R."/>
            <person name="Pangilinan J."/>
            <person name="Park H.-J."/>
            <person name="Ramirez L."/>
            <person name="Alfaro M."/>
            <person name="Sun H."/>
            <person name="Tritt A."/>
            <person name="Yoshinaga Y."/>
            <person name="Zwiers L.-H."/>
            <person name="Turgeon B."/>
            <person name="Goodwin S."/>
            <person name="Spatafora J."/>
            <person name="Crous P."/>
            <person name="Grigoriev I."/>
        </authorList>
    </citation>
    <scope>NUCLEOTIDE SEQUENCE</scope>
    <source>
        <strain evidence="3">CBS 113389</strain>
    </source>
</reference>
<dbReference type="RefSeq" id="XP_033592760.1">
    <property type="nucleotide sequence ID" value="XM_033738654.1"/>
</dbReference>
<evidence type="ECO:0000256" key="1">
    <source>
        <dbReference type="SAM" id="MobiDB-lite"/>
    </source>
</evidence>
<organism evidence="3 4">
    <name type="scientific">Neohortaea acidophila</name>
    <dbReference type="NCBI Taxonomy" id="245834"/>
    <lineage>
        <taxon>Eukaryota</taxon>
        <taxon>Fungi</taxon>
        <taxon>Dikarya</taxon>
        <taxon>Ascomycota</taxon>
        <taxon>Pezizomycotina</taxon>
        <taxon>Dothideomycetes</taxon>
        <taxon>Dothideomycetidae</taxon>
        <taxon>Mycosphaerellales</taxon>
        <taxon>Teratosphaeriaceae</taxon>
        <taxon>Neohortaea</taxon>
    </lineage>
</organism>
<feature type="signal peptide" evidence="2">
    <location>
        <begin position="1"/>
        <end position="16"/>
    </location>
</feature>
<evidence type="ECO:0000313" key="3">
    <source>
        <dbReference type="EMBL" id="KAF2486191.1"/>
    </source>
</evidence>
<feature type="chain" id="PRO_5025606951" description="Secreted protein" evidence="2">
    <location>
        <begin position="17"/>
        <end position="212"/>
    </location>
</feature>
<evidence type="ECO:0000256" key="2">
    <source>
        <dbReference type="SAM" id="SignalP"/>
    </source>
</evidence>
<protein>
    <recommendedName>
        <fullName evidence="5">Secreted protein</fullName>
    </recommendedName>
</protein>
<dbReference type="EMBL" id="MU001632">
    <property type="protein sequence ID" value="KAF2486191.1"/>
    <property type="molecule type" value="Genomic_DNA"/>
</dbReference>
<feature type="compositionally biased region" description="Polar residues" evidence="1">
    <location>
        <begin position="54"/>
        <end position="70"/>
    </location>
</feature>
<dbReference type="GeneID" id="54479656"/>